<organism evidence="1 2">
    <name type="scientific">Bremia lactucae</name>
    <name type="common">Lettuce downy mildew</name>
    <dbReference type="NCBI Taxonomy" id="4779"/>
    <lineage>
        <taxon>Eukaryota</taxon>
        <taxon>Sar</taxon>
        <taxon>Stramenopiles</taxon>
        <taxon>Oomycota</taxon>
        <taxon>Peronosporomycetes</taxon>
        <taxon>Peronosporales</taxon>
        <taxon>Peronosporaceae</taxon>
        <taxon>Bremia</taxon>
    </lineage>
</organism>
<evidence type="ECO:0000313" key="2">
    <source>
        <dbReference type="Proteomes" id="UP000294530"/>
    </source>
</evidence>
<dbReference type="RefSeq" id="XP_067816120.1">
    <property type="nucleotide sequence ID" value="XM_067965601.1"/>
</dbReference>
<sequence>MILEIPKDRVNALTNENLEKLKDFIADIRPDYPNEILLEMLSTAYGGERKLARYIAQKKLFDTFFMTLKYDLAMK</sequence>
<reference evidence="1 2" key="1">
    <citation type="journal article" date="2021" name="Genome Biol.">
        <title>AFLAP: assembly-free linkage analysis pipeline using k-mers from genome sequencing data.</title>
        <authorList>
            <person name="Fletcher K."/>
            <person name="Zhang L."/>
            <person name="Gil J."/>
            <person name="Han R."/>
            <person name="Cavanaugh K."/>
            <person name="Michelmore R."/>
        </authorList>
    </citation>
    <scope>NUCLEOTIDE SEQUENCE [LARGE SCALE GENOMIC DNA]</scope>
    <source>
        <strain evidence="1 2">SF5</strain>
    </source>
</reference>
<comment type="caution">
    <text evidence="1">The sequence shown here is derived from an EMBL/GenBank/DDBJ whole genome shotgun (WGS) entry which is preliminary data.</text>
</comment>
<name>A0A976FHF3_BRELC</name>
<keyword evidence="2" id="KW-1185">Reference proteome</keyword>
<proteinExistence type="predicted"/>
<dbReference type="EMBL" id="SHOA02000017">
    <property type="protein sequence ID" value="TDH66621.1"/>
    <property type="molecule type" value="Genomic_DNA"/>
</dbReference>
<dbReference type="AlphaFoldDB" id="A0A976FHF3"/>
<evidence type="ECO:0000313" key="1">
    <source>
        <dbReference type="EMBL" id="TDH66621.1"/>
    </source>
</evidence>
<dbReference type="KEGG" id="blac:94351272"/>
<protein>
    <submittedName>
        <fullName evidence="1">Uncharacterized protein</fullName>
    </submittedName>
</protein>
<dbReference type="GeneID" id="94351272"/>
<accession>A0A976FHF3</accession>
<dbReference type="Proteomes" id="UP000294530">
    <property type="component" value="Unassembled WGS sequence"/>
</dbReference>
<gene>
    <name evidence="1" type="ORF">CCR75_007542</name>
</gene>